<dbReference type="GO" id="GO:0019464">
    <property type="term" value="P:glycine decarboxylation via glycine cleavage system"/>
    <property type="evidence" value="ECO:0007669"/>
    <property type="project" value="UniProtKB-UniRule"/>
</dbReference>
<gene>
    <name evidence="7" type="ORF">F1559_005075</name>
</gene>
<dbReference type="GO" id="GO:0005960">
    <property type="term" value="C:glycine cleavage complex"/>
    <property type="evidence" value="ECO:0007669"/>
    <property type="project" value="UniProtKB-UniRule"/>
</dbReference>
<feature type="modified residue" description="N6-lipoyllysine" evidence="4">
    <location>
        <position position="48"/>
    </location>
</feature>
<comment type="similarity">
    <text evidence="1 5">Belongs to the GcvH family.</text>
</comment>
<dbReference type="Pfam" id="PF01597">
    <property type="entry name" value="GCV_H"/>
    <property type="match status" value="1"/>
</dbReference>
<keyword evidence="2 4" id="KW-0450">Lipoyl</keyword>
<keyword evidence="3 5" id="KW-0809">Transit peptide</keyword>
<dbReference type="InterPro" id="IPR017453">
    <property type="entry name" value="GCV_H_sub"/>
</dbReference>
<organism evidence="7 8">
    <name type="scientific">Cyanidiococcus yangmingshanensis</name>
    <dbReference type="NCBI Taxonomy" id="2690220"/>
    <lineage>
        <taxon>Eukaryota</taxon>
        <taxon>Rhodophyta</taxon>
        <taxon>Bangiophyceae</taxon>
        <taxon>Cyanidiales</taxon>
        <taxon>Cyanidiaceae</taxon>
        <taxon>Cyanidiococcus</taxon>
    </lineage>
</organism>
<evidence type="ECO:0000313" key="7">
    <source>
        <dbReference type="EMBL" id="KAF6005471.1"/>
    </source>
</evidence>
<protein>
    <recommendedName>
        <fullName evidence="5">Glycine cleavage system H protein</fullName>
    </recommendedName>
</protein>
<dbReference type="GO" id="GO:0005739">
    <property type="term" value="C:mitochondrion"/>
    <property type="evidence" value="ECO:0007669"/>
    <property type="project" value="UniProtKB-SubCell"/>
</dbReference>
<keyword evidence="8" id="KW-1185">Reference proteome</keyword>
<dbReference type="InterPro" id="IPR000089">
    <property type="entry name" value="Biotin_lipoyl"/>
</dbReference>
<dbReference type="InterPro" id="IPR003016">
    <property type="entry name" value="2-oxoA_DH_lipoyl-BS"/>
</dbReference>
<dbReference type="Gene3D" id="2.40.50.100">
    <property type="match status" value="1"/>
</dbReference>
<comment type="subunit">
    <text evidence="5">The glycine cleavage system is composed of four proteins: P, T, L and H.</text>
</comment>
<dbReference type="NCBIfam" id="TIGR00527">
    <property type="entry name" value="gcvH"/>
    <property type="match status" value="1"/>
</dbReference>
<dbReference type="HAMAP" id="MF_00272">
    <property type="entry name" value="GcvH"/>
    <property type="match status" value="1"/>
</dbReference>
<dbReference type="PANTHER" id="PTHR11715:SF3">
    <property type="entry name" value="GLYCINE CLEAVAGE SYSTEM H PROTEIN-RELATED"/>
    <property type="match status" value="1"/>
</dbReference>
<proteinExistence type="inferred from homology"/>
<reference evidence="7 8" key="1">
    <citation type="journal article" date="2020" name="J. Phycol.">
        <title>Comparative genome analysis reveals Cyanidiococcus gen. nov., a new extremophilic red algal genus sister to Cyanidioschyzon (Cyanidioschyzonaceae, Rhodophyta).</title>
        <authorList>
            <person name="Liu S.-L."/>
            <person name="Chiang Y.-R."/>
            <person name="Yoon H.S."/>
            <person name="Fu H.-Y."/>
        </authorList>
    </citation>
    <scope>NUCLEOTIDE SEQUENCE [LARGE SCALE GENOMIC DNA]</scope>
    <source>
        <strain evidence="7 8">THAL066</strain>
    </source>
</reference>
<keyword evidence="5" id="KW-0496">Mitochondrion</keyword>
<dbReference type="EMBL" id="VWRR01000001">
    <property type="protein sequence ID" value="KAF6005471.1"/>
    <property type="molecule type" value="Genomic_DNA"/>
</dbReference>
<sequence length="114" mass="12252">MSKSHEWVKLENGTGTIGITTHAATQLGDIVGSQLEKGSTFGAVESVKAASDVYSPVSGEVVEVNAVLSEDPAQVNKDPHGAGWMIKVRVDNPDELHDLMDARAYEQHVQSEDH</sequence>
<name>A0A7J7ISX3_9RHOD</name>
<accession>A0A7J7ISX3</accession>
<evidence type="ECO:0000256" key="2">
    <source>
        <dbReference type="ARBA" id="ARBA00022823"/>
    </source>
</evidence>
<evidence type="ECO:0000259" key="6">
    <source>
        <dbReference type="PROSITE" id="PS50968"/>
    </source>
</evidence>
<evidence type="ECO:0000256" key="5">
    <source>
        <dbReference type="RuleBase" id="RU364055"/>
    </source>
</evidence>
<evidence type="ECO:0000256" key="3">
    <source>
        <dbReference type="ARBA" id="ARBA00022946"/>
    </source>
</evidence>
<dbReference type="CDD" id="cd06848">
    <property type="entry name" value="GCS_H"/>
    <property type="match status" value="1"/>
</dbReference>
<dbReference type="PANTHER" id="PTHR11715">
    <property type="entry name" value="GLYCINE CLEAVAGE SYSTEM H PROTEIN"/>
    <property type="match status" value="1"/>
</dbReference>
<comment type="caution">
    <text evidence="7">The sequence shown here is derived from an EMBL/GenBank/DDBJ whole genome shotgun (WGS) entry which is preliminary data.</text>
</comment>
<evidence type="ECO:0000256" key="4">
    <source>
        <dbReference type="PIRSR" id="PIRSR617453-50"/>
    </source>
</evidence>
<comment type="cofactor">
    <cofactor evidence="5">
        <name>(R)-lipoate</name>
        <dbReference type="ChEBI" id="CHEBI:83088"/>
    </cofactor>
    <text evidence="5">Binds 1 lipoyl cofactor covalently.</text>
</comment>
<evidence type="ECO:0000256" key="1">
    <source>
        <dbReference type="ARBA" id="ARBA00009249"/>
    </source>
</evidence>
<dbReference type="SUPFAM" id="SSF51230">
    <property type="entry name" value="Single hybrid motif"/>
    <property type="match status" value="1"/>
</dbReference>
<dbReference type="NCBIfam" id="NF002270">
    <property type="entry name" value="PRK01202.1"/>
    <property type="match status" value="1"/>
</dbReference>
<dbReference type="AlphaFoldDB" id="A0A7J7ISX3"/>
<comment type="function">
    <text evidence="5">The H protein shuttles the methylamine group of glycine from the P protein to the T protein.</text>
</comment>
<dbReference type="PROSITE" id="PS00189">
    <property type="entry name" value="LIPOYL"/>
    <property type="match status" value="1"/>
</dbReference>
<dbReference type="InterPro" id="IPR002930">
    <property type="entry name" value="GCV_H"/>
</dbReference>
<dbReference type="Proteomes" id="UP000530660">
    <property type="component" value="Unassembled WGS sequence"/>
</dbReference>
<dbReference type="InterPro" id="IPR011053">
    <property type="entry name" value="Single_hybrid_motif"/>
</dbReference>
<dbReference type="PROSITE" id="PS50968">
    <property type="entry name" value="BIOTINYL_LIPOYL"/>
    <property type="match status" value="1"/>
</dbReference>
<dbReference type="OrthoDB" id="10264154at2759"/>
<dbReference type="GO" id="GO:0009249">
    <property type="term" value="P:protein lipoylation"/>
    <property type="evidence" value="ECO:0007669"/>
    <property type="project" value="TreeGrafter"/>
</dbReference>
<dbReference type="InterPro" id="IPR033753">
    <property type="entry name" value="GCV_H/Fam206"/>
</dbReference>
<feature type="domain" description="Lipoyl-binding" evidence="6">
    <location>
        <begin position="5"/>
        <end position="89"/>
    </location>
</feature>
<evidence type="ECO:0000313" key="8">
    <source>
        <dbReference type="Proteomes" id="UP000530660"/>
    </source>
</evidence>
<comment type="subcellular location">
    <subcellularLocation>
        <location evidence="5">Mitochondrion</location>
    </subcellularLocation>
</comment>